<dbReference type="PANTHER" id="PTHR32347:SF29">
    <property type="entry name" value="UPF0194 MEMBRANE PROTEIN YBHG"/>
    <property type="match status" value="1"/>
</dbReference>
<feature type="domain" description="YknX-like C-terminal permuted SH3-like" evidence="5">
    <location>
        <begin position="352"/>
        <end position="418"/>
    </location>
</feature>
<evidence type="ECO:0000256" key="3">
    <source>
        <dbReference type="SAM" id="Coils"/>
    </source>
</evidence>
<organism evidence="6 7">
    <name type="scientific">Marilutibacter chinensis</name>
    <dbReference type="NCBI Taxonomy" id="2912247"/>
    <lineage>
        <taxon>Bacteria</taxon>
        <taxon>Pseudomonadati</taxon>
        <taxon>Pseudomonadota</taxon>
        <taxon>Gammaproteobacteria</taxon>
        <taxon>Lysobacterales</taxon>
        <taxon>Lysobacteraceae</taxon>
        <taxon>Marilutibacter</taxon>
    </lineage>
</organism>
<accession>A0ABS9HQQ9</accession>
<protein>
    <submittedName>
        <fullName evidence="6">HlyD family efflux transporter periplasmic adaptor subunit</fullName>
    </submittedName>
</protein>
<feature type="coiled-coil region" evidence="3">
    <location>
        <begin position="118"/>
        <end position="152"/>
    </location>
</feature>
<dbReference type="EMBL" id="JAKJPO010000001">
    <property type="protein sequence ID" value="MCF7220647.1"/>
    <property type="molecule type" value="Genomic_DNA"/>
</dbReference>
<reference evidence="6 7" key="3">
    <citation type="submission" date="2022-01" db="EMBL/GenBank/DDBJ databases">
        <authorList>
            <person name="Zhou L.Y."/>
        </authorList>
    </citation>
    <scope>NUCLEOTIDE SEQUENCE [LARGE SCALE GENOMIC DNA]</scope>
    <source>
        <strain evidence="6 7">TLK-CK17</strain>
    </source>
</reference>
<dbReference type="Gene3D" id="1.10.287.470">
    <property type="entry name" value="Helix hairpin bin"/>
    <property type="match status" value="1"/>
</dbReference>
<evidence type="ECO:0000256" key="2">
    <source>
        <dbReference type="ARBA" id="ARBA00023054"/>
    </source>
</evidence>
<dbReference type="Gene3D" id="2.40.50.100">
    <property type="match status" value="1"/>
</dbReference>
<dbReference type="InterPro" id="IPR058637">
    <property type="entry name" value="YknX-like_C"/>
</dbReference>
<keyword evidence="7" id="KW-1185">Reference proteome</keyword>
<dbReference type="InterPro" id="IPR050465">
    <property type="entry name" value="UPF0194_transport"/>
</dbReference>
<evidence type="ECO:0000259" key="5">
    <source>
        <dbReference type="Pfam" id="PF25989"/>
    </source>
</evidence>
<reference evidence="6 7" key="1">
    <citation type="submission" date="2022-01" db="EMBL/GenBank/DDBJ databases">
        <title>Lysobacter chinensis sp. nov., a bacterium isolated from cow dung compost.</title>
        <authorList>
            <person name="Liu Y."/>
        </authorList>
    </citation>
    <scope>NUCLEOTIDE SEQUENCE [LARGE SCALE GENOMIC DNA]</scope>
    <source>
        <strain evidence="6 7">TLK-CK17</strain>
    </source>
</reference>
<reference evidence="7" key="2">
    <citation type="submission" date="2022-01" db="EMBL/GenBank/DDBJ databases">
        <title>Lysobacter chinensis sp. nov., a bacterium isolated from cow dung compost.</title>
        <authorList>
            <person name="Zhou L.Y."/>
        </authorList>
    </citation>
    <scope>NUCLEOTIDE SEQUENCE [LARGE SCALE GENOMIC DNA]</scope>
    <source>
        <strain evidence="7">TLK-CK17</strain>
    </source>
</reference>
<dbReference type="Proteomes" id="UP001430796">
    <property type="component" value="Unassembled WGS sequence"/>
</dbReference>
<dbReference type="PANTHER" id="PTHR32347">
    <property type="entry name" value="EFFLUX SYSTEM COMPONENT YKNX-RELATED"/>
    <property type="match status" value="1"/>
</dbReference>
<keyword evidence="4" id="KW-1133">Transmembrane helix</keyword>
<dbReference type="Pfam" id="PF25989">
    <property type="entry name" value="YknX_C"/>
    <property type="match status" value="1"/>
</dbReference>
<comment type="caution">
    <text evidence="6">The sequence shown here is derived from an EMBL/GenBank/DDBJ whole genome shotgun (WGS) entry which is preliminary data.</text>
</comment>
<proteinExistence type="predicted"/>
<sequence length="425" mass="46004">MPRPGAPLQRIPAFVRRFGFLKRRSVLLGGAAVLALLLVALWPESTEVDLADVTTGGLQVTVDEEGETRVRERYVVSAPVAGEVDRIELEPGDPVEAGRTVVARLRPSAPVPLDMRVRAEAEAAIPAAEAALARAEAERMRAATLATRARQQFERLRALQDSGAISRDAVDAQKAETDAAHEALRSAGYAVSQARHELDAARARLIHQDSVADASVRPADADTGELPVRAPINGVVLRRLRESRGVVPAGTGLLEIGDADRLEIVSDLLSSDAVRVSPGDAVLIEQWGGGDTLHGRVRRIEPAGFLKVSALGVEEQRVNVIIDFEDPVEARQALGDAYRVEVRIVVRHEADAVKVPVGSLFRDAGEWAVFVAEDGRARLRRLTLGLRNSREAEVLDGLRAGEQVVLYPADDLHDGARIHPREKRD</sequence>
<comment type="subcellular location">
    <subcellularLocation>
        <location evidence="1">Cell envelope</location>
    </subcellularLocation>
</comment>
<dbReference type="RefSeq" id="WP_237053001.1">
    <property type="nucleotide sequence ID" value="NZ_JAKJPO010000001.1"/>
</dbReference>
<evidence type="ECO:0000313" key="7">
    <source>
        <dbReference type="Proteomes" id="UP001430796"/>
    </source>
</evidence>
<gene>
    <name evidence="6" type="ORF">L3V18_02425</name>
</gene>
<name>A0ABS9HQQ9_9GAMM</name>
<evidence type="ECO:0000313" key="6">
    <source>
        <dbReference type="EMBL" id="MCF7220647.1"/>
    </source>
</evidence>
<keyword evidence="4" id="KW-0812">Transmembrane</keyword>
<feature type="transmembrane region" description="Helical" evidence="4">
    <location>
        <begin position="26"/>
        <end position="43"/>
    </location>
</feature>
<keyword evidence="4" id="KW-0472">Membrane</keyword>
<evidence type="ECO:0000256" key="1">
    <source>
        <dbReference type="ARBA" id="ARBA00004196"/>
    </source>
</evidence>
<keyword evidence="2 3" id="KW-0175">Coiled coil</keyword>
<dbReference type="Gene3D" id="2.40.30.170">
    <property type="match status" value="1"/>
</dbReference>
<evidence type="ECO:0000256" key="4">
    <source>
        <dbReference type="SAM" id="Phobius"/>
    </source>
</evidence>
<dbReference type="Gene3D" id="2.40.420.20">
    <property type="match status" value="1"/>
</dbReference>